<feature type="compositionally biased region" description="Basic and acidic residues" evidence="16">
    <location>
        <begin position="119"/>
        <end position="140"/>
    </location>
</feature>
<keyword evidence="20" id="KW-1185">Reference proteome</keyword>
<dbReference type="Pfam" id="PF04116">
    <property type="entry name" value="FA_hydroxylase"/>
    <property type="match status" value="1"/>
</dbReference>
<dbReference type="Pfam" id="PF00173">
    <property type="entry name" value="Cyt-b5"/>
    <property type="match status" value="1"/>
</dbReference>
<comment type="cofactor">
    <cofactor evidence="15">
        <name>Fe cation</name>
        <dbReference type="ChEBI" id="CHEBI:24875"/>
    </cofactor>
</comment>
<dbReference type="PRINTS" id="PR00363">
    <property type="entry name" value="CYTOCHROMEB5"/>
</dbReference>
<keyword evidence="15" id="KW-0408">Iron</keyword>
<dbReference type="GO" id="GO:0005506">
    <property type="term" value="F:iron ion binding"/>
    <property type="evidence" value="ECO:0007669"/>
    <property type="project" value="InterPro"/>
</dbReference>
<keyword evidence="11" id="KW-0443">Lipid metabolism</keyword>
<evidence type="ECO:0000256" key="13">
    <source>
        <dbReference type="ARBA" id="ARBA00023160"/>
    </source>
</evidence>
<keyword evidence="4 17" id="KW-0812">Transmembrane</keyword>
<dbReference type="OrthoDB" id="2204368at2759"/>
<evidence type="ECO:0000256" key="5">
    <source>
        <dbReference type="ARBA" id="ARBA00022723"/>
    </source>
</evidence>
<feature type="binding site" evidence="14">
    <location>
        <position position="355"/>
    </location>
    <ligand>
        <name>Zn(2+)</name>
        <dbReference type="ChEBI" id="CHEBI:29105"/>
        <label>1</label>
    </ligand>
</feature>
<evidence type="ECO:0000256" key="12">
    <source>
        <dbReference type="ARBA" id="ARBA00023136"/>
    </source>
</evidence>
<evidence type="ECO:0000256" key="6">
    <source>
        <dbReference type="ARBA" id="ARBA00022824"/>
    </source>
</evidence>
<proteinExistence type="inferred from homology"/>
<feature type="binding site" evidence="14">
    <location>
        <position position="295"/>
    </location>
    <ligand>
        <name>Zn(2+)</name>
        <dbReference type="ChEBI" id="CHEBI:29105"/>
        <label>1</label>
    </ligand>
</feature>
<keyword evidence="8 14" id="KW-0862">Zinc</keyword>
<feature type="compositionally biased region" description="Low complexity" evidence="16">
    <location>
        <begin position="98"/>
        <end position="117"/>
    </location>
</feature>
<evidence type="ECO:0000313" key="20">
    <source>
        <dbReference type="Proteomes" id="UP000434172"/>
    </source>
</evidence>
<keyword evidence="15" id="KW-0349">Heme</keyword>
<feature type="binding site" evidence="14">
    <location>
        <position position="267"/>
    </location>
    <ligand>
        <name>Zn(2+)</name>
        <dbReference type="ChEBI" id="CHEBI:29105"/>
        <label>1</label>
    </ligand>
</feature>
<dbReference type="PANTHER" id="PTHR12863">
    <property type="entry name" value="FATTY ACID HYDROXYLASE"/>
    <property type="match status" value="1"/>
</dbReference>
<feature type="binding site" evidence="14">
    <location>
        <position position="272"/>
    </location>
    <ligand>
        <name>Zn(2+)</name>
        <dbReference type="ChEBI" id="CHEBI:29105"/>
        <label>1</label>
    </ligand>
</feature>
<dbReference type="Gene3D" id="3.10.120.10">
    <property type="entry name" value="Cytochrome b5-like heme/steroid binding domain"/>
    <property type="match status" value="1"/>
</dbReference>
<protein>
    <submittedName>
        <fullName evidence="19">Inositolphosphorylceramide-b c-26 hydroxylase</fullName>
    </submittedName>
</protein>
<evidence type="ECO:0000256" key="8">
    <source>
        <dbReference type="ARBA" id="ARBA00022833"/>
    </source>
</evidence>
<feature type="transmembrane region" description="Helical" evidence="17">
    <location>
        <begin position="304"/>
        <end position="322"/>
    </location>
</feature>
<evidence type="ECO:0000256" key="11">
    <source>
        <dbReference type="ARBA" id="ARBA00023098"/>
    </source>
</evidence>
<feature type="binding site" evidence="14">
    <location>
        <position position="351"/>
    </location>
    <ligand>
        <name>Zn(2+)</name>
        <dbReference type="ChEBI" id="CHEBI:29105"/>
        <label>1</label>
    </ligand>
</feature>
<evidence type="ECO:0000256" key="2">
    <source>
        <dbReference type="ARBA" id="ARBA00005747"/>
    </source>
</evidence>
<evidence type="ECO:0000256" key="10">
    <source>
        <dbReference type="ARBA" id="ARBA00023002"/>
    </source>
</evidence>
<dbReference type="InterPro" id="IPR006694">
    <property type="entry name" value="Fatty_acid_hydroxylase"/>
</dbReference>
<evidence type="ECO:0000256" key="7">
    <source>
        <dbReference type="ARBA" id="ARBA00022832"/>
    </source>
</evidence>
<comment type="similarity">
    <text evidence="2">Belongs to the sterol desaturase family. SCS7 subfamily.</text>
</comment>
<sequence>MPSRTLPTFTRAEVEAHNSKKSCYVTIGKNVYDVTDFAQDHPGGADLVFDYGGKDIESILRDPTSHPHSEAAYEVLDDSLVGFVISQKSINGTANKPNGKANGHVNGNANGNGNGAAKTQEHEDEPKMNENGELWDGERWVHPRTGMASEEDLSKETDYTNDYKKHKFLDLSRPLFPQIWYGGFSKEFYLDQVHRPRHYKGGESAPLFGNFLEPLSKTPWWVVPVAWLPPVAYGTYLAREGMDSTFQEVCYWGLGFFLWSLIEYILHRFLFHLDKWLPDNRVGITMHFLLHGIHHYLPMDKYRLVMPPTLFVVLATPFYKLAHWVFSYSWHAATAVYCGGIFGYICYDLTHYFLHHQNLPLWYKELKKYHLQHHFLDYELGFGVTSRFWDSIFGTELPPIVKTQ</sequence>
<gene>
    <name evidence="19" type="ORF">GQ607_016204</name>
</gene>
<evidence type="ECO:0000313" key="19">
    <source>
        <dbReference type="EMBL" id="KAF0316558.1"/>
    </source>
</evidence>
<feature type="binding site" evidence="14">
    <location>
        <position position="373"/>
    </location>
    <ligand>
        <name>Zn(2+)</name>
        <dbReference type="ChEBI" id="CHEBI:29105"/>
        <label>1</label>
    </ligand>
</feature>
<keyword evidence="13" id="KW-0275">Fatty acid biosynthesis</keyword>
<keyword evidence="5 14" id="KW-0479">Metal-binding</keyword>
<feature type="region of interest" description="Disordered" evidence="16">
    <location>
        <begin position="91"/>
        <end position="140"/>
    </location>
</feature>
<dbReference type="SUPFAM" id="SSF55856">
    <property type="entry name" value="Cytochrome b5-like heme/steroid binding domain"/>
    <property type="match status" value="1"/>
</dbReference>
<evidence type="ECO:0000259" key="18">
    <source>
        <dbReference type="PROSITE" id="PS50255"/>
    </source>
</evidence>
<feature type="binding site" description="axial binding residue" evidence="15">
    <location>
        <position position="68"/>
    </location>
    <ligand>
        <name>heme</name>
        <dbReference type="ChEBI" id="CHEBI:30413"/>
    </ligand>
    <ligandPart>
        <name>Fe</name>
        <dbReference type="ChEBI" id="CHEBI:18248"/>
    </ligandPart>
</feature>
<feature type="binding site" evidence="14">
    <location>
        <position position="370"/>
    </location>
    <ligand>
        <name>Zn(2+)</name>
        <dbReference type="ChEBI" id="CHEBI:29105"/>
        <label>1</label>
    </ligand>
</feature>
<comment type="cofactor">
    <cofactor evidence="14">
        <name>Zn(2+)</name>
        <dbReference type="ChEBI" id="CHEBI:29105"/>
    </cofactor>
    <text evidence="14">Binds 2 Zn(2+) ions per subunit that likely form a catalytic dimetal center.</text>
</comment>
<dbReference type="AlphaFoldDB" id="A0A8H3VW78"/>
<dbReference type="PROSITE" id="PS50255">
    <property type="entry name" value="CYTOCHROME_B5_2"/>
    <property type="match status" value="1"/>
</dbReference>
<evidence type="ECO:0000256" key="3">
    <source>
        <dbReference type="ARBA" id="ARBA00022516"/>
    </source>
</evidence>
<keyword evidence="7" id="KW-0276">Fatty acid metabolism</keyword>
<evidence type="ECO:0000256" key="1">
    <source>
        <dbReference type="ARBA" id="ARBA00004477"/>
    </source>
</evidence>
<evidence type="ECO:0000256" key="4">
    <source>
        <dbReference type="ARBA" id="ARBA00022692"/>
    </source>
</evidence>
<accession>A0A8H3VW78</accession>
<comment type="caution">
    <text evidence="19">The sequence shown here is derived from an EMBL/GenBank/DDBJ whole genome shotgun (WGS) entry which is preliminary data.</text>
</comment>
<keyword evidence="10" id="KW-0560">Oxidoreductase</keyword>
<feature type="binding site" description="axial binding residue" evidence="15">
    <location>
        <position position="41"/>
    </location>
    <ligand>
        <name>heme</name>
        <dbReference type="ChEBI" id="CHEBI:30413"/>
    </ligand>
    <ligandPart>
        <name>Fe</name>
        <dbReference type="ChEBI" id="CHEBI:18248"/>
    </ligandPart>
</feature>
<evidence type="ECO:0000256" key="15">
    <source>
        <dbReference type="PIRSR" id="PIRSR005149-50"/>
    </source>
</evidence>
<dbReference type="GO" id="GO:0080132">
    <property type="term" value="F:fatty acid 2-hydroxylase activity"/>
    <property type="evidence" value="ECO:0007669"/>
    <property type="project" value="InterPro"/>
</dbReference>
<dbReference type="SMART" id="SM01117">
    <property type="entry name" value="Cyt-b5"/>
    <property type="match status" value="1"/>
</dbReference>
<feature type="binding site" evidence="14">
    <location>
        <position position="291"/>
    </location>
    <ligand>
        <name>Zn(2+)</name>
        <dbReference type="ChEBI" id="CHEBI:29105"/>
        <label>1</label>
    </ligand>
</feature>
<evidence type="ECO:0000256" key="9">
    <source>
        <dbReference type="ARBA" id="ARBA00022989"/>
    </source>
</evidence>
<evidence type="ECO:0000256" key="17">
    <source>
        <dbReference type="SAM" id="Phobius"/>
    </source>
</evidence>
<dbReference type="GO" id="GO:0005789">
    <property type="term" value="C:endoplasmic reticulum membrane"/>
    <property type="evidence" value="ECO:0007669"/>
    <property type="project" value="UniProtKB-SubCell"/>
</dbReference>
<dbReference type="InterPro" id="IPR014430">
    <property type="entry name" value="Scs7"/>
</dbReference>
<feature type="transmembrane region" description="Helical" evidence="17">
    <location>
        <begin position="328"/>
        <end position="347"/>
    </location>
</feature>
<feature type="domain" description="Cytochrome b5 heme-binding" evidence="18">
    <location>
        <begin position="6"/>
        <end position="85"/>
    </location>
</feature>
<keyword evidence="6" id="KW-0256">Endoplasmic reticulum</keyword>
<dbReference type="InterPro" id="IPR001199">
    <property type="entry name" value="Cyt_B5-like_heme/steroid-bd"/>
</dbReference>
<dbReference type="Proteomes" id="UP000434172">
    <property type="component" value="Unassembled WGS sequence"/>
</dbReference>
<reference evidence="19 20" key="1">
    <citation type="submission" date="2019-12" db="EMBL/GenBank/DDBJ databases">
        <title>A genome sequence resource for the geographically widespread anthracnose pathogen Colletotrichum asianum.</title>
        <authorList>
            <person name="Meng Y."/>
        </authorList>
    </citation>
    <scope>NUCLEOTIDE SEQUENCE [LARGE SCALE GENOMIC DNA]</scope>
    <source>
        <strain evidence="19 20">ICMP 18580</strain>
    </source>
</reference>
<evidence type="ECO:0000256" key="14">
    <source>
        <dbReference type="PIRSR" id="PIRSR005149-1"/>
    </source>
</evidence>
<dbReference type="GO" id="GO:0006633">
    <property type="term" value="P:fatty acid biosynthetic process"/>
    <property type="evidence" value="ECO:0007669"/>
    <property type="project" value="UniProtKB-KW"/>
</dbReference>
<feature type="binding site" evidence="14">
    <location>
        <position position="374"/>
    </location>
    <ligand>
        <name>Zn(2+)</name>
        <dbReference type="ChEBI" id="CHEBI:29105"/>
        <label>1</label>
    </ligand>
</feature>
<keyword evidence="9 17" id="KW-1133">Transmembrane helix</keyword>
<feature type="binding site" evidence="14">
    <location>
        <position position="294"/>
    </location>
    <ligand>
        <name>Zn(2+)</name>
        <dbReference type="ChEBI" id="CHEBI:29105"/>
        <label>1</label>
    </ligand>
</feature>
<feature type="transmembrane region" description="Helical" evidence="17">
    <location>
        <begin position="251"/>
        <end position="271"/>
    </location>
</feature>
<name>A0A8H3VW78_9PEZI</name>
<comment type="subcellular location">
    <subcellularLocation>
        <location evidence="1">Endoplasmic reticulum membrane</location>
        <topology evidence="1">Multi-pass membrane protein</topology>
    </subcellularLocation>
</comment>
<keyword evidence="3" id="KW-0444">Lipid biosynthesis</keyword>
<evidence type="ECO:0000256" key="16">
    <source>
        <dbReference type="SAM" id="MobiDB-lite"/>
    </source>
</evidence>
<dbReference type="InterPro" id="IPR036400">
    <property type="entry name" value="Cyt_B5-like_heme/steroid_sf"/>
</dbReference>
<dbReference type="PIRSF" id="PIRSF005149">
    <property type="entry name" value="IPC-B_HD"/>
    <property type="match status" value="1"/>
</dbReference>
<keyword evidence="12 17" id="KW-0472">Membrane</keyword>
<dbReference type="PANTHER" id="PTHR12863:SF1">
    <property type="entry name" value="FATTY ACID 2-HYDROXYLASE"/>
    <property type="match status" value="1"/>
</dbReference>
<dbReference type="EMBL" id="WOWK01000155">
    <property type="protein sequence ID" value="KAF0316558.1"/>
    <property type="molecule type" value="Genomic_DNA"/>
</dbReference>
<organism evidence="19 20">
    <name type="scientific">Colletotrichum asianum</name>
    <dbReference type="NCBI Taxonomy" id="702518"/>
    <lineage>
        <taxon>Eukaryota</taxon>
        <taxon>Fungi</taxon>
        <taxon>Dikarya</taxon>
        <taxon>Ascomycota</taxon>
        <taxon>Pezizomycotina</taxon>
        <taxon>Sordariomycetes</taxon>
        <taxon>Hypocreomycetidae</taxon>
        <taxon>Glomerellales</taxon>
        <taxon>Glomerellaceae</taxon>
        <taxon>Colletotrichum</taxon>
        <taxon>Colletotrichum gloeosporioides species complex</taxon>
    </lineage>
</organism>